<dbReference type="Proteomes" id="UP000644441">
    <property type="component" value="Unassembled WGS sequence"/>
</dbReference>
<evidence type="ECO:0000256" key="1">
    <source>
        <dbReference type="SAM" id="Phobius"/>
    </source>
</evidence>
<dbReference type="EMBL" id="ARXR01000038">
    <property type="protein sequence ID" value="MBF5054334.1"/>
    <property type="molecule type" value="Genomic_DNA"/>
</dbReference>
<evidence type="ECO:0008006" key="4">
    <source>
        <dbReference type="Google" id="ProtNLM"/>
    </source>
</evidence>
<organism evidence="2 3">
    <name type="scientific">Alloalcanivorax venustensis ISO4</name>
    <dbReference type="NCBI Taxonomy" id="1177184"/>
    <lineage>
        <taxon>Bacteria</taxon>
        <taxon>Pseudomonadati</taxon>
        <taxon>Pseudomonadota</taxon>
        <taxon>Gammaproteobacteria</taxon>
        <taxon>Oceanospirillales</taxon>
        <taxon>Alcanivoracaceae</taxon>
        <taxon>Alloalcanivorax</taxon>
    </lineage>
</organism>
<sequence length="146" mass="16852">MDLNLQRDWQPLLEQLQPLLPILTVTGVVMAVASMLAIPWLLVRMPQDYFNTPSRPLHYRGPLGWCLWLVRNALALVLLAAGILMLVLPGQGILTILIALMVSTFPGKYRMERAIMRRPRVLRAANWIRRRYHKPELNPPRDTERP</sequence>
<comment type="caution">
    <text evidence="2">The sequence shown here is derived from an EMBL/GenBank/DDBJ whole genome shotgun (WGS) entry which is preliminary data.</text>
</comment>
<keyword evidence="3" id="KW-1185">Reference proteome</keyword>
<accession>A0ABS0AJL0</accession>
<proteinExistence type="predicted"/>
<keyword evidence="1" id="KW-1133">Transmembrane helix</keyword>
<dbReference type="RefSeq" id="WP_185956974.1">
    <property type="nucleotide sequence ID" value="NZ_ARXR01000038.1"/>
</dbReference>
<evidence type="ECO:0000313" key="2">
    <source>
        <dbReference type="EMBL" id="MBF5054334.1"/>
    </source>
</evidence>
<gene>
    <name evidence="2" type="ORF">ISO4_02936</name>
</gene>
<evidence type="ECO:0000313" key="3">
    <source>
        <dbReference type="Proteomes" id="UP000644441"/>
    </source>
</evidence>
<keyword evidence="1" id="KW-0812">Transmembrane</keyword>
<feature type="transmembrane region" description="Helical" evidence="1">
    <location>
        <begin position="93"/>
        <end position="111"/>
    </location>
</feature>
<protein>
    <recommendedName>
        <fullName evidence="4">Transmembrane protein (PGPGW)</fullName>
    </recommendedName>
</protein>
<keyword evidence="1" id="KW-0472">Membrane</keyword>
<feature type="transmembrane region" description="Helical" evidence="1">
    <location>
        <begin position="63"/>
        <end position="87"/>
    </location>
</feature>
<dbReference type="GeneID" id="99766947"/>
<feature type="transmembrane region" description="Helical" evidence="1">
    <location>
        <begin position="20"/>
        <end position="42"/>
    </location>
</feature>
<name>A0ABS0AJL0_9GAMM</name>
<reference evidence="2 3" key="1">
    <citation type="submission" date="2012-09" db="EMBL/GenBank/DDBJ databases">
        <title>Genome Sequence of alkane-degrading Bacterium Alcanivorax venustensis ISO4.</title>
        <authorList>
            <person name="Lai Q."/>
            <person name="Shao Z."/>
        </authorList>
    </citation>
    <scope>NUCLEOTIDE SEQUENCE [LARGE SCALE GENOMIC DNA]</scope>
    <source>
        <strain evidence="2 3">ISO4</strain>
    </source>
</reference>